<sequence length="1282" mass="139368">MPKMATEVKNPWESFECDLSAENFNEPQELFNNIKLNHFPFLKRHFSFVDYLVKCKLCGVILLPQTLISHYENRHGNSTAPEAQGNTELLPYQAVSCYNDRIDTNIKKERSVSKRSKNASGRARKGTGPIEREIGSLETISETDSLSSLTDDNLKRQPVAFSEDDVENLREPVLLKLAKSECNPNGIDVRSIIPKTDSDSKACHGDRSVWSVVCSKEATESPPSQKSRIKSQLNIEQSSANTTRDSGCGTQSCDSVSRTSGTTTHRASSYPPTPTLSPHQSSPTPSNVSDGAVFVFGKLRTEQIDRSRSRSTHSSSSSISIPNEQNELYENSNSSWYHPDSHGTAVDRKRKAGPLGRIHSRRTRPHQTVITNQTEQHESQCFQAHLLSERLETRDAEDDQFVNPFDFQDNKDIEMHNQSYQSDRFIPGLRTLSHTNKGTTARNGYHSWLRQVRGGRTASLVARDDGPLRSGYCQPHMDWRRVSGLPSELAYMEQGTGCSSWADIPQPSSSSCRSRGSIQTVAEEDKPFRISSSSLLSVGHELHEPSKDNSIDPLTHCGCIVLGNLRCRNSLLCPLHTIEEKRLVPRQRDLRQLILEARERQQLSRSLPSTLIRRVVGRPIPDTELCSPIIDLTDDASGPETSDESVENAEAVNNLRMSTFGPGLHPASRTVFRGAGTMDAQAIYHSHLRRRTKVSEAVGSRVDELSHIPSRFARRVIARDSSHPIQPGVSFGMELTPVGDPLPTVCPNVTMDTSGVGPSDPFLSVRHGSTPTDSTYLADAPTLPGLDLPNTSYSARLVAISNRPGSMSTQTRKPVRRPPPQLRRAQPVGLLQSFPPQWSAGGSDPNRNPILSQTSSGLPDASLAAPLDERDPCELVDLLLPGELMSVSGLAVDESVPDSSYRGRMIPASTPIMLSSVPVTQIPYDSHTILEHQSTHSTSLVNPSVTVNNRFARSMFSGAQVVRESQGRVVVDDIREKSITGRSRKTARTSFRHVTPVFPSSSFTGMFHPRYQYSSGPSASVVTTTPAATGSPFISGALKSNTVTPIPPSVSGSQTRNAVFARPVAGTSSDTCLTSIVPSGLPTGNNSTDAGMSVIRRPSLVSRPLLKSSPRFLNNGPCVNPELNQYHPGSIIDPTSCATSSSSEAIDLDSCIQASSSVQSSSSTIYGSSPGRIGNESNGGSTSGSLSYMSSQTQRGPTLTTVSAPLVQTETSNALLCRNRYFVIRPGAVRQGPTGLLVRARRADTGALYSSIDGSLSQSQSVSQPPQQQQPISQPPPSAEAS</sequence>
<feature type="domain" description="SCA7" evidence="2">
    <location>
        <begin position="544"/>
        <end position="610"/>
    </location>
</feature>
<feature type="compositionally biased region" description="Low complexity" evidence="1">
    <location>
        <begin position="1257"/>
        <end position="1272"/>
    </location>
</feature>
<feature type="region of interest" description="Disordered" evidence="1">
    <location>
        <begin position="1250"/>
        <end position="1282"/>
    </location>
</feature>
<accession>A0A4E0RCT8</accession>
<evidence type="ECO:0000256" key="1">
    <source>
        <dbReference type="SAM" id="MobiDB-lite"/>
    </source>
</evidence>
<evidence type="ECO:0000259" key="2">
    <source>
        <dbReference type="PROSITE" id="PS51505"/>
    </source>
</evidence>
<dbReference type="InterPro" id="IPR013243">
    <property type="entry name" value="SCA7_dom"/>
</dbReference>
<feature type="compositionally biased region" description="Polar residues" evidence="1">
    <location>
        <begin position="276"/>
        <end position="289"/>
    </location>
</feature>
<organism evidence="3 4">
    <name type="scientific">Fasciola hepatica</name>
    <name type="common">Liver fluke</name>
    <dbReference type="NCBI Taxonomy" id="6192"/>
    <lineage>
        <taxon>Eukaryota</taxon>
        <taxon>Metazoa</taxon>
        <taxon>Spiralia</taxon>
        <taxon>Lophotrochozoa</taxon>
        <taxon>Platyhelminthes</taxon>
        <taxon>Trematoda</taxon>
        <taxon>Digenea</taxon>
        <taxon>Plagiorchiida</taxon>
        <taxon>Echinostomata</taxon>
        <taxon>Echinostomatoidea</taxon>
        <taxon>Fasciolidae</taxon>
        <taxon>Fasciola</taxon>
    </lineage>
</organism>
<evidence type="ECO:0000313" key="3">
    <source>
        <dbReference type="EMBL" id="THD25253.1"/>
    </source>
</evidence>
<feature type="compositionally biased region" description="Pro residues" evidence="1">
    <location>
        <begin position="1273"/>
        <end position="1282"/>
    </location>
</feature>
<feature type="compositionally biased region" description="Polar residues" evidence="1">
    <location>
        <begin position="322"/>
        <end position="336"/>
    </location>
</feature>
<gene>
    <name evidence="3" type="ORF">D915_003890</name>
</gene>
<feature type="compositionally biased region" description="Low complexity" evidence="1">
    <location>
        <begin position="312"/>
        <end position="321"/>
    </location>
</feature>
<dbReference type="Proteomes" id="UP000230066">
    <property type="component" value="Unassembled WGS sequence"/>
</dbReference>
<dbReference type="Pfam" id="PF08313">
    <property type="entry name" value="SCA7"/>
    <property type="match status" value="1"/>
</dbReference>
<protein>
    <recommendedName>
        <fullName evidence="2">SCA7 domain-containing protein</fullName>
    </recommendedName>
</protein>
<feature type="compositionally biased region" description="Low complexity" evidence="1">
    <location>
        <begin position="1161"/>
        <end position="1191"/>
    </location>
</feature>
<feature type="compositionally biased region" description="Polar residues" evidence="1">
    <location>
        <begin position="221"/>
        <end position="267"/>
    </location>
</feature>
<feature type="compositionally biased region" description="Basic residues" evidence="1">
    <location>
        <begin position="348"/>
        <end position="362"/>
    </location>
</feature>
<proteinExistence type="predicted"/>
<name>A0A4E0RCT8_FASHE</name>
<comment type="caution">
    <text evidence="3">The sequence shown here is derived from an EMBL/GenBank/DDBJ whole genome shotgun (WGS) entry which is preliminary data.</text>
</comment>
<feature type="region of interest" description="Disordered" evidence="1">
    <location>
        <begin position="108"/>
        <end position="133"/>
    </location>
</feature>
<feature type="compositionally biased region" description="Basic residues" evidence="1">
    <location>
        <begin position="113"/>
        <end position="125"/>
    </location>
</feature>
<feature type="region of interest" description="Disordered" evidence="1">
    <location>
        <begin position="304"/>
        <end position="362"/>
    </location>
</feature>
<feature type="compositionally biased region" description="Polar residues" evidence="1">
    <location>
        <begin position="845"/>
        <end position="857"/>
    </location>
</feature>
<dbReference type="EMBL" id="JXXN02001221">
    <property type="protein sequence ID" value="THD25253.1"/>
    <property type="molecule type" value="Genomic_DNA"/>
</dbReference>
<evidence type="ECO:0000313" key="4">
    <source>
        <dbReference type="Proteomes" id="UP000230066"/>
    </source>
</evidence>
<feature type="region of interest" description="Disordered" evidence="1">
    <location>
        <begin position="1161"/>
        <end position="1197"/>
    </location>
</feature>
<feature type="region of interest" description="Disordered" evidence="1">
    <location>
        <begin position="802"/>
        <end position="859"/>
    </location>
</feature>
<keyword evidence="4" id="KW-1185">Reference proteome</keyword>
<dbReference type="PROSITE" id="PS51505">
    <property type="entry name" value="SCA7"/>
    <property type="match status" value="1"/>
</dbReference>
<reference evidence="3" key="1">
    <citation type="submission" date="2019-03" db="EMBL/GenBank/DDBJ databases">
        <title>Improved annotation for the trematode Fasciola hepatica.</title>
        <authorList>
            <person name="Choi Y.-J."/>
            <person name="Martin J."/>
            <person name="Mitreva M."/>
        </authorList>
    </citation>
    <scope>NUCLEOTIDE SEQUENCE [LARGE SCALE GENOMIC DNA]</scope>
</reference>
<feature type="region of interest" description="Disordered" evidence="1">
    <location>
        <begin position="217"/>
        <end position="290"/>
    </location>
</feature>